<dbReference type="Proteomes" id="UP000501690">
    <property type="component" value="Linkage Group LG7"/>
</dbReference>
<feature type="region of interest" description="Disordered" evidence="1">
    <location>
        <begin position="554"/>
        <end position="573"/>
    </location>
</feature>
<sequence length="718" mass="79211">MARLSEVAMRLGVLLIESSSKRGALHGLSENGEELCSYALIKSIGFGMFLVLVTSEEFVMGGPHAERELFSSPERISSPRSLIVREPDTSSWQPFLGDRPEKDASARPFFFFLPDVLSGAGTLKIGRTLRVGSVSGGVDQETGEEACSMSTGSRRPSTVNSPEFCHHQNHRNFVRNSSEHHRAAATSASTPPHHFVHALARPTHSSPSRRPPFTFQHLHCISASANNNINTDLNHRYNAQAATPENAAEAKPPRATTLHLQRTRSSSCCTCSNVSASFQCNQSWQQKTRTRSEKQRFHLRAPSSSQICTAPKSICTAVPSPPDPSATIKTTATSSATAANTTAPVSYTHLDVYKRQRRSSATIKTTATSSATAANTTAPVSYTHLDVYKRQRRSSATIKTTATSSATAANTTAPVSYTHLDHHRQPPPFHRQLAGVLPPSKPPQLRPQQQRTPQRSSNERINTTAPLRSRSSETSAFISFPPATIHVPAPPLQICICEQQHQHRSEPSLQRASSHAGKRCWSEANASNHTASVTHQIFKLLHLRILHAAATISRASSHRSSSTHQHQQQRECELSPQPVMAVENANQIGEATFPPSRLHHLHRSAPCRNPSAPQFRHHQTPRTTMSHHANRRNNAIAPPRRQMHNQGRKEKQTLILERVSVPRVRLLLDNPIGQLVNSGQMVKVSNQLWRRELSSTFSLKKSALSKSTKSFPHRNLVT</sequence>
<feature type="compositionally biased region" description="Low complexity" evidence="1">
    <location>
        <begin position="554"/>
        <end position="566"/>
    </location>
</feature>
<organism evidence="2 3">
    <name type="scientific">Vigna unguiculata</name>
    <name type="common">Cowpea</name>
    <dbReference type="NCBI Taxonomy" id="3917"/>
    <lineage>
        <taxon>Eukaryota</taxon>
        <taxon>Viridiplantae</taxon>
        <taxon>Streptophyta</taxon>
        <taxon>Embryophyta</taxon>
        <taxon>Tracheophyta</taxon>
        <taxon>Spermatophyta</taxon>
        <taxon>Magnoliopsida</taxon>
        <taxon>eudicotyledons</taxon>
        <taxon>Gunneridae</taxon>
        <taxon>Pentapetalae</taxon>
        <taxon>rosids</taxon>
        <taxon>fabids</taxon>
        <taxon>Fabales</taxon>
        <taxon>Fabaceae</taxon>
        <taxon>Papilionoideae</taxon>
        <taxon>50 kb inversion clade</taxon>
        <taxon>NPAAA clade</taxon>
        <taxon>indigoferoid/millettioid clade</taxon>
        <taxon>Phaseoleae</taxon>
        <taxon>Vigna</taxon>
    </lineage>
</organism>
<evidence type="ECO:0000256" key="1">
    <source>
        <dbReference type="SAM" id="MobiDB-lite"/>
    </source>
</evidence>
<proteinExistence type="predicted"/>
<gene>
    <name evidence="2" type="ORF">DEO72_LG7g1511</name>
</gene>
<feature type="region of interest" description="Disordered" evidence="1">
    <location>
        <begin position="418"/>
        <end position="474"/>
    </location>
</feature>
<evidence type="ECO:0000313" key="2">
    <source>
        <dbReference type="EMBL" id="QCE00223.1"/>
    </source>
</evidence>
<feature type="compositionally biased region" description="Low complexity" evidence="1">
    <location>
        <begin position="446"/>
        <end position="456"/>
    </location>
</feature>
<protein>
    <submittedName>
        <fullName evidence="2">Uncharacterized protein</fullName>
    </submittedName>
</protein>
<dbReference type="EMBL" id="CP039351">
    <property type="protein sequence ID" value="QCE00223.1"/>
    <property type="molecule type" value="Genomic_DNA"/>
</dbReference>
<evidence type="ECO:0000313" key="3">
    <source>
        <dbReference type="Proteomes" id="UP000501690"/>
    </source>
</evidence>
<name>A0A4D6MFM3_VIGUN</name>
<dbReference type="AlphaFoldDB" id="A0A4D6MFM3"/>
<accession>A0A4D6MFM3</accession>
<keyword evidence="3" id="KW-1185">Reference proteome</keyword>
<feature type="compositionally biased region" description="Polar residues" evidence="1">
    <location>
        <begin position="148"/>
        <end position="161"/>
    </location>
</feature>
<feature type="region of interest" description="Disordered" evidence="1">
    <location>
        <begin position="136"/>
        <end position="161"/>
    </location>
</feature>
<reference evidence="2 3" key="1">
    <citation type="submission" date="2019-04" db="EMBL/GenBank/DDBJ databases">
        <title>An improved genome assembly and genetic linkage map for asparagus bean, Vigna unguiculata ssp. sesquipedialis.</title>
        <authorList>
            <person name="Xia Q."/>
            <person name="Zhang R."/>
            <person name="Dong Y."/>
        </authorList>
    </citation>
    <scope>NUCLEOTIDE SEQUENCE [LARGE SCALE GENOMIC DNA]</scope>
    <source>
        <tissue evidence="2">Leaf</tissue>
    </source>
</reference>